<keyword evidence="2 7" id="KW-0812">Transmembrane</keyword>
<dbReference type="EMBL" id="CP146256">
    <property type="protein sequence ID" value="XAH74040.1"/>
    <property type="molecule type" value="Genomic_DNA"/>
</dbReference>
<dbReference type="InterPro" id="IPR039421">
    <property type="entry name" value="Type_1_exporter"/>
</dbReference>
<dbReference type="Gene3D" id="1.20.1560.10">
    <property type="entry name" value="ABC transporter type 1, transmembrane domain"/>
    <property type="match status" value="1"/>
</dbReference>
<evidence type="ECO:0000256" key="4">
    <source>
        <dbReference type="ARBA" id="ARBA00022840"/>
    </source>
</evidence>
<sequence length="592" mass="64817">MEREKEQSPFRRLMGFASYHRGKYAASVLLAVVGVIGGMIPYVGVSRIIICLLAGTKSDVRFYLMWCGISGGGLILKTICMNWSTALSHEATFSVIAEVRTELARKLAHVPMGYVLETPSGGFKNVIVEKADSLETPLAHVLPEMTSNLLIPLCIIVYMFILDWRMALVSLITLPLGFIFYMMMMRDYPEKYAGVMKAGKHMSATMVEYINGIEVIKAFNQSAKSYAKFTDSVKANVNVVLDWIRSTQVYSDISQGVWPAVLVGVLPVGCLFYMDGSLGGGEFITIAILSLGISAPILSAMMYTDDIAKIGAVVREVGQVLDLPEINRPKENKKLVNRDIVLEHVCFSYGQEEVLSDVNLEIKEGSITAFVGPSGGGKSTIAKLIASFWDVSAGRIMLGGADVRDIPLKQIMDEIAYVSQDNYLFNDTIRNNIRMGKPSATDEEVEAAAKASGCHDFIMKLEHGYETAAGGAGGHLSGGERQRIAIARAMLKDADIIIFDEATAYTDPENEAVIQAAVSKLIHGKTLIVIAHRLSTITDSDKIVVIENGRVLAEGMHEVLLEDCKLYRRMFAAHMEVRDAYAADIEGRDILA</sequence>
<evidence type="ECO:0000259" key="9">
    <source>
        <dbReference type="PROSITE" id="PS50929"/>
    </source>
</evidence>
<reference evidence="10 11" key="1">
    <citation type="submission" date="2024-02" db="EMBL/GenBank/DDBJ databases">
        <title>Bacterial strain from lacustrine sediment.</title>
        <authorList>
            <person name="Petit C."/>
            <person name="Fadhlaoui K."/>
        </authorList>
    </citation>
    <scope>NUCLEOTIDE SEQUENCE [LARGE SCALE GENOMIC DNA]</scope>
    <source>
        <strain evidence="10 11">IPX-CK</strain>
    </source>
</reference>
<dbReference type="SUPFAM" id="SSF52540">
    <property type="entry name" value="P-loop containing nucleoside triphosphate hydrolases"/>
    <property type="match status" value="1"/>
</dbReference>
<feature type="transmembrane region" description="Helical" evidence="7">
    <location>
        <begin position="24"/>
        <end position="50"/>
    </location>
</feature>
<comment type="subcellular location">
    <subcellularLocation>
        <location evidence="1">Cell membrane</location>
        <topology evidence="1">Multi-pass membrane protein</topology>
    </subcellularLocation>
</comment>
<dbReference type="PANTHER" id="PTHR24221:SF397">
    <property type="entry name" value="ABC TRANSPORTER, ATP-BINDING TRANSMEMBRANE PROTEIN"/>
    <property type="match status" value="1"/>
</dbReference>
<dbReference type="SMART" id="SM00382">
    <property type="entry name" value="AAA"/>
    <property type="match status" value="1"/>
</dbReference>
<dbReference type="InterPro" id="IPR027417">
    <property type="entry name" value="P-loop_NTPase"/>
</dbReference>
<dbReference type="Gene3D" id="3.40.50.300">
    <property type="entry name" value="P-loop containing nucleotide triphosphate hydrolases"/>
    <property type="match status" value="1"/>
</dbReference>
<evidence type="ECO:0000256" key="2">
    <source>
        <dbReference type="ARBA" id="ARBA00022692"/>
    </source>
</evidence>
<dbReference type="InterPro" id="IPR036640">
    <property type="entry name" value="ABC1_TM_sf"/>
</dbReference>
<dbReference type="CDD" id="cd07346">
    <property type="entry name" value="ABC_6TM_exporters"/>
    <property type="match status" value="1"/>
</dbReference>
<dbReference type="InterPro" id="IPR003439">
    <property type="entry name" value="ABC_transporter-like_ATP-bd"/>
</dbReference>
<dbReference type="InterPro" id="IPR017871">
    <property type="entry name" value="ABC_transporter-like_CS"/>
</dbReference>
<feature type="domain" description="ABC transporter" evidence="8">
    <location>
        <begin position="340"/>
        <end position="573"/>
    </location>
</feature>
<evidence type="ECO:0000256" key="5">
    <source>
        <dbReference type="ARBA" id="ARBA00022989"/>
    </source>
</evidence>
<evidence type="ECO:0000256" key="1">
    <source>
        <dbReference type="ARBA" id="ARBA00004651"/>
    </source>
</evidence>
<dbReference type="InterPro" id="IPR003593">
    <property type="entry name" value="AAA+_ATPase"/>
</dbReference>
<dbReference type="RefSeq" id="WP_342757636.1">
    <property type="nucleotide sequence ID" value="NZ_CP146256.1"/>
</dbReference>
<feature type="domain" description="ABC transmembrane type-1" evidence="9">
    <location>
        <begin position="25"/>
        <end position="309"/>
    </location>
</feature>
<gene>
    <name evidence="10" type="ORF">V6984_21480</name>
</gene>
<evidence type="ECO:0000256" key="7">
    <source>
        <dbReference type="SAM" id="Phobius"/>
    </source>
</evidence>
<dbReference type="PROSITE" id="PS50893">
    <property type="entry name" value="ABC_TRANSPORTER_2"/>
    <property type="match status" value="1"/>
</dbReference>
<dbReference type="PROSITE" id="PS50929">
    <property type="entry name" value="ABC_TM1F"/>
    <property type="match status" value="1"/>
</dbReference>
<keyword evidence="11" id="KW-1185">Reference proteome</keyword>
<dbReference type="PROSITE" id="PS00211">
    <property type="entry name" value="ABC_TRANSPORTER_1"/>
    <property type="match status" value="1"/>
</dbReference>
<evidence type="ECO:0000256" key="3">
    <source>
        <dbReference type="ARBA" id="ARBA00022741"/>
    </source>
</evidence>
<keyword evidence="6 7" id="KW-0472">Membrane</keyword>
<evidence type="ECO:0000259" key="8">
    <source>
        <dbReference type="PROSITE" id="PS50893"/>
    </source>
</evidence>
<feature type="transmembrane region" description="Helical" evidence="7">
    <location>
        <begin position="283"/>
        <end position="303"/>
    </location>
</feature>
<feature type="transmembrane region" description="Helical" evidence="7">
    <location>
        <begin position="167"/>
        <end position="184"/>
    </location>
</feature>
<dbReference type="Pfam" id="PF00664">
    <property type="entry name" value="ABC_membrane"/>
    <property type="match status" value="1"/>
</dbReference>
<dbReference type="Pfam" id="PF00005">
    <property type="entry name" value="ABC_tran"/>
    <property type="match status" value="1"/>
</dbReference>
<dbReference type="Proteomes" id="UP001451571">
    <property type="component" value="Chromosome"/>
</dbReference>
<proteinExistence type="predicted"/>
<feature type="transmembrane region" description="Helical" evidence="7">
    <location>
        <begin position="256"/>
        <end position="274"/>
    </location>
</feature>
<evidence type="ECO:0000256" key="6">
    <source>
        <dbReference type="ARBA" id="ARBA00023136"/>
    </source>
</evidence>
<feature type="transmembrane region" description="Helical" evidence="7">
    <location>
        <begin position="62"/>
        <end position="84"/>
    </location>
</feature>
<evidence type="ECO:0000313" key="10">
    <source>
        <dbReference type="EMBL" id="XAH74040.1"/>
    </source>
</evidence>
<dbReference type="InterPro" id="IPR011527">
    <property type="entry name" value="ABC1_TM_dom"/>
</dbReference>
<dbReference type="SUPFAM" id="SSF90123">
    <property type="entry name" value="ABC transporter transmembrane region"/>
    <property type="match status" value="1"/>
</dbReference>
<keyword evidence="5 7" id="KW-1133">Transmembrane helix</keyword>
<dbReference type="GO" id="GO:0005524">
    <property type="term" value="F:ATP binding"/>
    <property type="evidence" value="ECO:0007669"/>
    <property type="project" value="UniProtKB-KW"/>
</dbReference>
<accession>A0ABZ3EWX1</accession>
<organism evidence="10 11">
    <name type="scientific">Kineothrix sedimenti</name>
    <dbReference type="NCBI Taxonomy" id="3123317"/>
    <lineage>
        <taxon>Bacteria</taxon>
        <taxon>Bacillati</taxon>
        <taxon>Bacillota</taxon>
        <taxon>Clostridia</taxon>
        <taxon>Lachnospirales</taxon>
        <taxon>Lachnospiraceae</taxon>
        <taxon>Kineothrix</taxon>
    </lineage>
</organism>
<dbReference type="PANTHER" id="PTHR24221">
    <property type="entry name" value="ATP-BINDING CASSETTE SUB-FAMILY B"/>
    <property type="match status" value="1"/>
</dbReference>
<name>A0ABZ3EWX1_9FIRM</name>
<keyword evidence="3" id="KW-0547">Nucleotide-binding</keyword>
<feature type="transmembrane region" description="Helical" evidence="7">
    <location>
        <begin position="145"/>
        <end position="162"/>
    </location>
</feature>
<keyword evidence="4 10" id="KW-0067">ATP-binding</keyword>
<evidence type="ECO:0000313" key="11">
    <source>
        <dbReference type="Proteomes" id="UP001451571"/>
    </source>
</evidence>
<protein>
    <submittedName>
        <fullName evidence="10">ABC transporter ATP-binding protein</fullName>
    </submittedName>
</protein>